<dbReference type="SUPFAM" id="SSF53474">
    <property type="entry name" value="alpha/beta-Hydrolases"/>
    <property type="match status" value="1"/>
</dbReference>
<protein>
    <submittedName>
        <fullName evidence="1">Alpha/beta fold hydrolase</fullName>
    </submittedName>
</protein>
<dbReference type="Pfam" id="PF04301">
    <property type="entry name" value="BioG"/>
    <property type="match status" value="1"/>
</dbReference>
<dbReference type="EMBL" id="DROK01000183">
    <property type="protein sequence ID" value="HHI97458.1"/>
    <property type="molecule type" value="Genomic_DNA"/>
</dbReference>
<dbReference type="InterPro" id="IPR007398">
    <property type="entry name" value="BioG"/>
</dbReference>
<organism evidence="1">
    <name type="scientific">Thermodesulfatator atlanticus</name>
    <dbReference type="NCBI Taxonomy" id="501497"/>
    <lineage>
        <taxon>Bacteria</taxon>
        <taxon>Pseudomonadati</taxon>
        <taxon>Thermodesulfobacteriota</taxon>
        <taxon>Thermodesulfobacteria</taxon>
        <taxon>Thermodesulfobacteriales</taxon>
        <taxon>Thermodesulfatatoraceae</taxon>
        <taxon>Thermodesulfatator</taxon>
    </lineage>
</organism>
<gene>
    <name evidence="1" type="ORF">ENJ96_06360</name>
</gene>
<reference evidence="1" key="1">
    <citation type="journal article" date="2020" name="mSystems">
        <title>Genome- and Community-Level Interaction Insights into Carbon Utilization and Element Cycling Functions of Hydrothermarchaeota in Hydrothermal Sediment.</title>
        <authorList>
            <person name="Zhou Z."/>
            <person name="Liu Y."/>
            <person name="Xu W."/>
            <person name="Pan J."/>
            <person name="Luo Z.H."/>
            <person name="Li M."/>
        </authorList>
    </citation>
    <scope>NUCLEOTIDE SEQUENCE [LARGE SCALE GENOMIC DNA]</scope>
    <source>
        <strain evidence="1">HyVt-533</strain>
    </source>
</reference>
<dbReference type="Proteomes" id="UP000886101">
    <property type="component" value="Unassembled WGS sequence"/>
</dbReference>
<keyword evidence="1" id="KW-0378">Hydrolase</keyword>
<accession>A0A7V5P079</accession>
<evidence type="ECO:0000313" key="1">
    <source>
        <dbReference type="EMBL" id="HHI97458.1"/>
    </source>
</evidence>
<dbReference type="InterPro" id="IPR029058">
    <property type="entry name" value="AB_hydrolase_fold"/>
</dbReference>
<dbReference type="GO" id="GO:0016787">
    <property type="term" value="F:hydrolase activity"/>
    <property type="evidence" value="ECO:0007669"/>
    <property type="project" value="UniProtKB-KW"/>
</dbReference>
<comment type="caution">
    <text evidence="1">The sequence shown here is derived from an EMBL/GenBank/DDBJ whole genome shotgun (WGS) entry which is preliminary data.</text>
</comment>
<proteinExistence type="predicted"/>
<sequence length="218" mass="25197">MQARLLKGKAREGLLIFFTGWGLDERPFASLTAQSPFDLFILFDYRELSLPPWPEGYPRYYVLGWSLGGVVALKLAPHLPYPLYILGATGFFCHPRWGIPPKIFALTLSGLKKYGLKSLKKFYQNMFREDPGLEQFWKNPPQRPLAALIEELEIAQNYTTRTSEATQVIITAKDPIIPPRAQQAFWQGKPVQTRPWGHFPFYRFRDFSTLLRNFSPEV</sequence>
<dbReference type="Gene3D" id="3.40.50.1820">
    <property type="entry name" value="alpha/beta hydrolase"/>
    <property type="match status" value="1"/>
</dbReference>
<dbReference type="AlphaFoldDB" id="A0A7V5P079"/>
<name>A0A7V5P079_9BACT</name>